<sequence length="1362" mass="151471">MAPFKFGKKNAKEKIMASQVSNQKMVSTNVGKDSGERQKIATNLSNKFNGGKNGTVVGNGNGVGIVRNGQAAVGGRYVIPNAQEGPTQEYQGSNVHYKETQRQPQQQLPQQQQQQQPAVGVISSAVNNANYQPVQQGQMQKQPFVAIAGNEEKDETPWNRVKLLQSPFPRYRHVASSYASDSNEVFVIGGLHDQSVYGDTWIIKSHENGNKFTSKTVEITETTPPPRVGHASTLCGNAFVIFGGDTHKTNAEGLMDDDVYLLNINSHKWTIPRPVGPRPLGRYGHKISIIATSQMKTKLYVFGGQFDDTYFNDLAVYDLSSFRRPDSHWQFLKPVSFVPPPLTNHTMVSYDYKLWVFGGDTPQGLINELFMYDPTTNDWSVVDTTGVKPPPLQEHAALLYKDLMCIVGGKDDQDNYSQEVYFLNLKSFRWFKLPHFRSLVPSPRSGHSVTLLSNKKLLIMGGDKFDYAGPGEGEFSTADQDLGEGTILYTLDLTNLEDYCPNVFDTLVSSPPQRTSSQSTSVSTRTTNNSVTTPMLPSSAFTPSTSPSQSRQNPHMNILSPGRDDPQTAKGIDGQTQFYDQQQAASAKTPQQKQQQKINQYSQVDQQGKQGVQINKHNKIQNSKQSQPVQEQRTQQSKYDRTNNHSISSSGGTQQNPRSPLTAVSENSDDEVNFSSITYSQGHEKTNKRLSFFGEEYDDGELGIGIVGNSPARDDVRKQSVSTNNMSGRNNGTPRKDSNNFTLELPGSFTPSSKDNATRSPKDVRHLYDDGMPGPFTPESPRGQLTGALEEELDFSDGTPIVQPSHNVETSRNVKGALNGNIRSPSQSVERNSDRPDVSRESAKSVSNGKVKEKIGELTGVEKSNMTPKSTTKDSPNSREMQRIVSPKSAQKQAPRTFASPSLSHHQPSGGGPLNFPSRVASSVGAPKLSQKDSSTPHGSQPSQKEQPEVATTPKLAIRRDVSQGSNKASVKDGENHEQNGTAEYASAYVPSKNEEVRRTASASNEFVMQLLEELQELKAQTEKSASEASDRIRTLEIENSKLKASQNSSGSRSISGATADAGTTASRFQTNLELLKADKSVYAERVDELEHILESNILDAERLNKIIESQSQMIDNFGDEERSRLGKYDELEKQFESLKVEHEKLKAQDRQSLNEVHVDIKSHTQRMNEVLSHLKSQQGDDKSMDHGFDGVRGLEKHQLIIDKLSKQVEDVQKENMEITTLHEELLHNYESLQKDYDSISAELLTKQNEINYLEKNYKSSLSSVTNSSKALQLSQHELEKLKQENVKLREQIEDFTLSPSTERGNYNHSKSDDPPMSSFNNAHYDLRIKDLKAELYITSQERDSLKDELLQLKKRLITMED</sequence>
<feature type="region of interest" description="Disordered" evidence="1">
    <location>
        <begin position="797"/>
        <end position="993"/>
    </location>
</feature>
<protein>
    <submittedName>
        <fullName evidence="2">Uncharacterized protein</fullName>
    </submittedName>
</protein>
<dbReference type="GO" id="GO:0061245">
    <property type="term" value="P:establishment or maintenance of bipolar cell polarity"/>
    <property type="evidence" value="ECO:0007669"/>
    <property type="project" value="TreeGrafter"/>
</dbReference>
<dbReference type="InterPro" id="IPR015915">
    <property type="entry name" value="Kelch-typ_b-propeller"/>
</dbReference>
<feature type="compositionally biased region" description="Low complexity" evidence="1">
    <location>
        <begin position="509"/>
        <end position="550"/>
    </location>
</feature>
<feature type="compositionally biased region" description="Polar residues" evidence="1">
    <location>
        <begin position="888"/>
        <end position="907"/>
    </location>
</feature>
<evidence type="ECO:0000256" key="1">
    <source>
        <dbReference type="SAM" id="MobiDB-lite"/>
    </source>
</evidence>
<feature type="compositionally biased region" description="Polar residues" evidence="1">
    <location>
        <begin position="932"/>
        <end position="945"/>
    </location>
</feature>
<feature type="compositionally biased region" description="Polar residues" evidence="1">
    <location>
        <begin position="644"/>
        <end position="666"/>
    </location>
</feature>
<dbReference type="Proteomes" id="UP000006790">
    <property type="component" value="Chromosome 2"/>
</dbReference>
<dbReference type="InParanoid" id="G8JP18"/>
<dbReference type="EMBL" id="CP002498">
    <property type="protein sequence ID" value="AET37818.1"/>
    <property type="molecule type" value="Genomic_DNA"/>
</dbReference>
<feature type="compositionally biased region" description="Polar residues" evidence="1">
    <location>
        <begin position="1298"/>
        <end position="1309"/>
    </location>
</feature>
<feature type="compositionally biased region" description="Low complexity" evidence="1">
    <location>
        <begin position="581"/>
        <end position="603"/>
    </location>
</feature>
<dbReference type="FunCoup" id="G8JP18">
    <property type="interactions" value="515"/>
</dbReference>
<feature type="compositionally biased region" description="Basic and acidic residues" evidence="1">
    <location>
        <begin position="756"/>
        <end position="769"/>
    </location>
</feature>
<feature type="compositionally biased region" description="Polar residues" evidence="1">
    <location>
        <begin position="862"/>
        <end position="875"/>
    </location>
</feature>
<feature type="compositionally biased region" description="Polar residues" evidence="1">
    <location>
        <begin position="604"/>
        <end position="637"/>
    </location>
</feature>
<organism evidence="2 3">
    <name type="scientific">Eremothecium cymbalariae (strain CBS 270.75 / DBVPG 7215 / KCTC 17166 / NRRL Y-17582)</name>
    <name type="common">Yeast</name>
    <dbReference type="NCBI Taxonomy" id="931890"/>
    <lineage>
        <taxon>Eukaryota</taxon>
        <taxon>Fungi</taxon>
        <taxon>Dikarya</taxon>
        <taxon>Ascomycota</taxon>
        <taxon>Saccharomycotina</taxon>
        <taxon>Saccharomycetes</taxon>
        <taxon>Saccharomycetales</taxon>
        <taxon>Saccharomycetaceae</taxon>
        <taxon>Eremothecium</taxon>
    </lineage>
</organism>
<feature type="compositionally biased region" description="Polar residues" evidence="1">
    <location>
        <begin position="821"/>
        <end position="830"/>
    </location>
</feature>
<reference evidence="3" key="1">
    <citation type="journal article" date="2012" name="G3 (Bethesda)">
        <title>Pichia sorbitophila, an interspecies yeast hybrid reveals early steps of genome resolution following polyploidization.</title>
        <authorList>
            <person name="Leh Louis V."/>
            <person name="Despons L."/>
            <person name="Friedrich A."/>
            <person name="Martin T."/>
            <person name="Durrens P."/>
            <person name="Casaregola S."/>
            <person name="Neuveglise C."/>
            <person name="Fairhead C."/>
            <person name="Marck C."/>
            <person name="Cruz J.A."/>
            <person name="Straub M.L."/>
            <person name="Kugler V."/>
            <person name="Sacerdot C."/>
            <person name="Uzunov Z."/>
            <person name="Thierry A."/>
            <person name="Weiss S."/>
            <person name="Bleykasten C."/>
            <person name="De Montigny J."/>
            <person name="Jacques N."/>
            <person name="Jung P."/>
            <person name="Lemaire M."/>
            <person name="Mallet S."/>
            <person name="Morel G."/>
            <person name="Richard G.F."/>
            <person name="Sarkar A."/>
            <person name="Savel G."/>
            <person name="Schacherer J."/>
            <person name="Seret M.L."/>
            <person name="Talla E."/>
            <person name="Samson G."/>
            <person name="Jubin C."/>
            <person name="Poulain J."/>
            <person name="Vacherie B."/>
            <person name="Barbe V."/>
            <person name="Pelletier E."/>
            <person name="Sherman D.J."/>
            <person name="Westhof E."/>
            <person name="Weissenbach J."/>
            <person name="Baret P.V."/>
            <person name="Wincker P."/>
            <person name="Gaillardin C."/>
            <person name="Dujon B."/>
            <person name="Souciet J.L."/>
        </authorList>
    </citation>
    <scope>NUCLEOTIDE SEQUENCE [LARGE SCALE GENOMIC DNA]</scope>
    <source>
        <strain evidence="3">CBS 270.75 / DBVPG 7215 / KCTC 17166 / NRRL Y-17582</strain>
    </source>
</reference>
<dbReference type="eggNOG" id="KOG0379">
    <property type="taxonomic scope" value="Eukaryota"/>
</dbReference>
<feature type="region of interest" description="Disordered" evidence="1">
    <location>
        <begin position="507"/>
        <end position="670"/>
    </location>
</feature>
<feature type="region of interest" description="Disordered" evidence="1">
    <location>
        <begin position="83"/>
        <end position="119"/>
    </location>
</feature>
<dbReference type="GeneID" id="11470481"/>
<dbReference type="RefSeq" id="XP_003644635.1">
    <property type="nucleotide sequence ID" value="XM_003644587.1"/>
</dbReference>
<accession>G8JP18</accession>
<dbReference type="PANTHER" id="PTHR23244:SF456">
    <property type="entry name" value="MULTIPLE EPIDERMAL GROWTH FACTOR-LIKE DOMAINS PROTEIN 8"/>
    <property type="match status" value="1"/>
</dbReference>
<feature type="compositionally biased region" description="Polar residues" evidence="1">
    <location>
        <begin position="84"/>
        <end position="94"/>
    </location>
</feature>
<dbReference type="STRING" id="931890.G8JP18"/>
<dbReference type="GO" id="GO:0051285">
    <property type="term" value="C:cell cortex of cell tip"/>
    <property type="evidence" value="ECO:0007669"/>
    <property type="project" value="TreeGrafter"/>
</dbReference>
<feature type="compositionally biased region" description="Basic and acidic residues" evidence="1">
    <location>
        <begin position="831"/>
        <end position="843"/>
    </location>
</feature>
<evidence type="ECO:0000313" key="3">
    <source>
        <dbReference type="Proteomes" id="UP000006790"/>
    </source>
</evidence>
<feature type="region of interest" description="Disordered" evidence="1">
    <location>
        <begin position="1043"/>
        <end position="1064"/>
    </location>
</feature>
<dbReference type="OrthoDB" id="45365at2759"/>
<name>G8JP18_ERECY</name>
<evidence type="ECO:0000313" key="2">
    <source>
        <dbReference type="EMBL" id="AET37818.1"/>
    </source>
</evidence>
<dbReference type="OMA" id="CIGYIPA"/>
<feature type="region of interest" description="Disordered" evidence="1">
    <location>
        <begin position="708"/>
        <end position="784"/>
    </location>
</feature>
<dbReference type="Pfam" id="PF24681">
    <property type="entry name" value="Kelch_KLHDC2_KLHL20_DRC7"/>
    <property type="match status" value="1"/>
</dbReference>
<keyword evidence="3" id="KW-1185">Reference proteome</keyword>
<feature type="region of interest" description="Disordered" evidence="1">
    <location>
        <begin position="1298"/>
        <end position="1319"/>
    </location>
</feature>
<feature type="compositionally biased region" description="Polar residues" evidence="1">
    <location>
        <begin position="719"/>
        <end position="733"/>
    </location>
</feature>
<feature type="compositionally biased region" description="Low complexity" evidence="1">
    <location>
        <begin position="102"/>
        <end position="117"/>
    </location>
</feature>
<gene>
    <name evidence="2" type="ordered locus">Ecym_2061</name>
</gene>
<feature type="compositionally biased region" description="Polar residues" evidence="1">
    <location>
        <begin position="802"/>
        <end position="813"/>
    </location>
</feature>
<dbReference type="Gene3D" id="2.120.10.80">
    <property type="entry name" value="Kelch-type beta propeller"/>
    <property type="match status" value="2"/>
</dbReference>
<feature type="compositionally biased region" description="Low complexity" evidence="1">
    <location>
        <begin position="1046"/>
        <end position="1064"/>
    </location>
</feature>
<dbReference type="PANTHER" id="PTHR23244">
    <property type="entry name" value="KELCH REPEAT DOMAIN"/>
    <property type="match status" value="1"/>
</dbReference>
<dbReference type="SUPFAM" id="SSF117281">
    <property type="entry name" value="Kelch motif"/>
    <property type="match status" value="1"/>
</dbReference>
<dbReference type="HOGENOM" id="CLU_005472_0_0_1"/>
<proteinExistence type="predicted"/>
<dbReference type="KEGG" id="erc:Ecym_2061"/>